<comment type="caution">
    <text evidence="2">The sequence shown here is derived from an EMBL/GenBank/DDBJ whole genome shotgun (WGS) entry which is preliminary data.</text>
</comment>
<reference evidence="2" key="1">
    <citation type="submission" date="2018-03" db="EMBL/GenBank/DDBJ databases">
        <authorList>
            <person name="Nunes O.C."/>
            <person name="Lopes A.R."/>
            <person name="Froufe H."/>
            <person name="Munoz-Merida A."/>
            <person name="Barroso C."/>
            <person name="Egas C."/>
        </authorList>
    </citation>
    <scope>NUCLEOTIDE SEQUENCE</scope>
    <source>
        <strain evidence="2">ON4</strain>
    </source>
</reference>
<gene>
    <name evidence="2" type="ORF">C7K25_04625</name>
</gene>
<proteinExistence type="predicted"/>
<dbReference type="RefSeq" id="WP_026937869.1">
    <property type="nucleotide sequence ID" value="NZ_CP028426.1"/>
</dbReference>
<evidence type="ECO:0000256" key="1">
    <source>
        <dbReference type="SAM" id="MobiDB-lite"/>
    </source>
</evidence>
<sequence>MNIQETAQVLAKIQLGDNRQVDELTVREWHDTIGHLEFVDAIAAVKEHRQMTADYLMPAHVIGGARRSRERRAREARIDRQLTARDEPRDEGLMERTMRRMLDDPAESEASKAWIRRWFEMRGIGG</sequence>
<evidence type="ECO:0000313" key="3">
    <source>
        <dbReference type="Proteomes" id="UP001170379"/>
    </source>
</evidence>
<name>A0ABT7C630_9MICO</name>
<feature type="region of interest" description="Disordered" evidence="1">
    <location>
        <begin position="66"/>
        <end position="104"/>
    </location>
</feature>
<protein>
    <submittedName>
        <fullName evidence="2">Uncharacterized protein</fullName>
    </submittedName>
</protein>
<dbReference type="Proteomes" id="UP001170379">
    <property type="component" value="Unassembled WGS sequence"/>
</dbReference>
<reference evidence="2" key="2">
    <citation type="journal article" date="2022" name="Sci. Rep.">
        <title>In silico prediction of the enzymes involved in the degradation of the herbicide molinate by Gulosibacter molinativorax ON4T.</title>
        <authorList>
            <person name="Lopes A.R."/>
            <person name="Bunin E."/>
            <person name="Viana A.T."/>
            <person name="Froufe H."/>
            <person name="Munoz-Merida A."/>
            <person name="Pinho D."/>
            <person name="Figueiredo J."/>
            <person name="Barroso C."/>
            <person name="Vaz-Moreira I."/>
            <person name="Bellanger X."/>
            <person name="Egas C."/>
            <person name="Nunes O.C."/>
        </authorList>
    </citation>
    <scope>NUCLEOTIDE SEQUENCE</scope>
    <source>
        <strain evidence="2">ON4</strain>
    </source>
</reference>
<evidence type="ECO:0000313" key="2">
    <source>
        <dbReference type="EMBL" id="MDJ1370656.1"/>
    </source>
</evidence>
<organism evidence="2 3">
    <name type="scientific">Gulosibacter molinativorax</name>
    <dbReference type="NCBI Taxonomy" id="256821"/>
    <lineage>
        <taxon>Bacteria</taxon>
        <taxon>Bacillati</taxon>
        <taxon>Actinomycetota</taxon>
        <taxon>Actinomycetes</taxon>
        <taxon>Micrococcales</taxon>
        <taxon>Microbacteriaceae</taxon>
        <taxon>Gulosibacter</taxon>
    </lineage>
</organism>
<keyword evidence="3" id="KW-1185">Reference proteome</keyword>
<feature type="compositionally biased region" description="Basic and acidic residues" evidence="1">
    <location>
        <begin position="72"/>
        <end position="103"/>
    </location>
</feature>
<dbReference type="EMBL" id="PXVD01000006">
    <property type="protein sequence ID" value="MDJ1370656.1"/>
    <property type="molecule type" value="Genomic_DNA"/>
</dbReference>
<accession>A0ABT7C630</accession>